<dbReference type="PANTHER" id="PTHR42879:SF2">
    <property type="entry name" value="3-OXOACYL-[ACYL-CARRIER-PROTEIN] REDUCTASE FABG"/>
    <property type="match status" value="1"/>
</dbReference>
<proteinExistence type="inferred from homology"/>
<dbReference type="Proteomes" id="UP000054172">
    <property type="component" value="Unassembled WGS sequence"/>
</dbReference>
<dbReference type="PRINTS" id="PR00081">
    <property type="entry name" value="GDHRDH"/>
</dbReference>
<organism evidence="4 5">
    <name type="scientific">Candidatus [Bacteroides] periocalifornicus</name>
    <dbReference type="NCBI Taxonomy" id="1702214"/>
    <lineage>
        <taxon>Bacteria</taxon>
        <taxon>Pseudomonadati</taxon>
        <taxon>Bacteroidota</taxon>
    </lineage>
</organism>
<protein>
    <submittedName>
        <fullName evidence="4">3-ketoacyl-ACP reductase</fullName>
    </submittedName>
</protein>
<accession>A0A0Q4B8B5</accession>
<dbReference type="SMART" id="SM00822">
    <property type="entry name" value="PKS_KR"/>
    <property type="match status" value="1"/>
</dbReference>
<evidence type="ECO:0000256" key="1">
    <source>
        <dbReference type="ARBA" id="ARBA00006484"/>
    </source>
</evidence>
<dbReference type="EMBL" id="LIIK01000036">
    <property type="protein sequence ID" value="KQM08481.1"/>
    <property type="molecule type" value="Genomic_DNA"/>
</dbReference>
<dbReference type="FunFam" id="3.40.50.720:FF:000173">
    <property type="entry name" value="3-oxoacyl-[acyl-carrier protein] reductase"/>
    <property type="match status" value="1"/>
</dbReference>
<name>A0A0Q4B8B5_9BACT</name>
<dbReference type="GO" id="GO:0016491">
    <property type="term" value="F:oxidoreductase activity"/>
    <property type="evidence" value="ECO:0007669"/>
    <property type="project" value="UniProtKB-KW"/>
</dbReference>
<dbReference type="PATRIC" id="fig|1702214.3.peg.1002"/>
<dbReference type="PANTHER" id="PTHR42879">
    <property type="entry name" value="3-OXOACYL-(ACYL-CARRIER-PROTEIN) REDUCTASE"/>
    <property type="match status" value="1"/>
</dbReference>
<dbReference type="NCBIfam" id="NF009466">
    <property type="entry name" value="PRK12826.1-2"/>
    <property type="match status" value="1"/>
</dbReference>
<feature type="domain" description="Ketoreductase" evidence="3">
    <location>
        <begin position="15"/>
        <end position="197"/>
    </location>
</feature>
<comment type="similarity">
    <text evidence="1">Belongs to the short-chain dehydrogenases/reductases (SDR) family.</text>
</comment>
<dbReference type="InterPro" id="IPR036291">
    <property type="entry name" value="NAD(P)-bd_dom_sf"/>
</dbReference>
<keyword evidence="5" id="KW-1185">Reference proteome</keyword>
<dbReference type="InterPro" id="IPR050259">
    <property type="entry name" value="SDR"/>
</dbReference>
<sequence>MPRNRQQNVDPNQPRWALVTGGSRGIGRAVCLRLARAGYRILFTYERNQEQADITLSLLAEQGAVAEALRFDVASSTQCAEVLGAWLGQHADARVEVLVNNAGIRRDNLLFWQTEADWHRVLSVKLDGFFYVTQLLFKRMSAQRYGRIVNMASLSGIKGVAGQTNYAAANGGIIAATKAFALEVARHGITVNAVAPGFVETDMTGELPVEQLRTLVPMQRFGTPEEVAEVVAFLASPGASYITGQVLQVNGGLYT</sequence>
<comment type="caution">
    <text evidence="4">The sequence shown here is derived from an EMBL/GenBank/DDBJ whole genome shotgun (WGS) entry which is preliminary data.</text>
</comment>
<dbReference type="STRING" id="1702214.AL399_07145"/>
<dbReference type="Gene3D" id="3.40.50.720">
    <property type="entry name" value="NAD(P)-binding Rossmann-like Domain"/>
    <property type="match status" value="1"/>
</dbReference>
<evidence type="ECO:0000313" key="5">
    <source>
        <dbReference type="Proteomes" id="UP000054172"/>
    </source>
</evidence>
<dbReference type="InterPro" id="IPR057326">
    <property type="entry name" value="KR_dom"/>
</dbReference>
<evidence type="ECO:0000256" key="2">
    <source>
        <dbReference type="ARBA" id="ARBA00023002"/>
    </source>
</evidence>
<dbReference type="InterPro" id="IPR002347">
    <property type="entry name" value="SDR_fam"/>
</dbReference>
<dbReference type="PRINTS" id="PR00080">
    <property type="entry name" value="SDRFAMILY"/>
</dbReference>
<dbReference type="SUPFAM" id="SSF51735">
    <property type="entry name" value="NAD(P)-binding Rossmann-fold domains"/>
    <property type="match status" value="1"/>
</dbReference>
<gene>
    <name evidence="4" type="ORF">AL399_07145</name>
</gene>
<evidence type="ECO:0000259" key="3">
    <source>
        <dbReference type="SMART" id="SM00822"/>
    </source>
</evidence>
<reference evidence="4" key="1">
    <citation type="submission" date="2015-08" db="EMBL/GenBank/DDBJ databases">
        <title>Candidatus Bacteriodes Periocalifornicus.</title>
        <authorList>
            <person name="McLean J.S."/>
            <person name="Kelley S."/>
        </authorList>
    </citation>
    <scope>NUCLEOTIDE SEQUENCE [LARGE SCALE GENOMIC DNA]</scope>
    <source>
        <strain evidence="4">12B</strain>
    </source>
</reference>
<dbReference type="AlphaFoldDB" id="A0A0Q4B8B5"/>
<keyword evidence="2" id="KW-0560">Oxidoreductase</keyword>
<evidence type="ECO:0000313" key="4">
    <source>
        <dbReference type="EMBL" id="KQM08481.1"/>
    </source>
</evidence>
<dbReference type="Pfam" id="PF13561">
    <property type="entry name" value="adh_short_C2"/>
    <property type="match status" value="1"/>
</dbReference>